<protein>
    <submittedName>
        <fullName evidence="2">Uncharacterized protein</fullName>
    </submittedName>
</protein>
<feature type="compositionally biased region" description="Polar residues" evidence="1">
    <location>
        <begin position="19"/>
        <end position="31"/>
    </location>
</feature>
<organism evidence="2 3">
    <name type="scientific">Schistosoma mattheei</name>
    <dbReference type="NCBI Taxonomy" id="31246"/>
    <lineage>
        <taxon>Eukaryota</taxon>
        <taxon>Metazoa</taxon>
        <taxon>Spiralia</taxon>
        <taxon>Lophotrochozoa</taxon>
        <taxon>Platyhelminthes</taxon>
        <taxon>Trematoda</taxon>
        <taxon>Digenea</taxon>
        <taxon>Strigeidida</taxon>
        <taxon>Schistosomatoidea</taxon>
        <taxon>Schistosomatidae</taxon>
        <taxon>Schistosoma</taxon>
    </lineage>
</organism>
<keyword evidence="3" id="KW-1185">Reference proteome</keyword>
<dbReference type="Proteomes" id="UP000269396">
    <property type="component" value="Unassembled WGS sequence"/>
</dbReference>
<dbReference type="AlphaFoldDB" id="A0A183PPF6"/>
<dbReference type="EMBL" id="UZAL01036916">
    <property type="protein sequence ID" value="VDP70785.1"/>
    <property type="molecule type" value="Genomic_DNA"/>
</dbReference>
<reference evidence="2 3" key="1">
    <citation type="submission" date="2018-11" db="EMBL/GenBank/DDBJ databases">
        <authorList>
            <consortium name="Pathogen Informatics"/>
        </authorList>
    </citation>
    <scope>NUCLEOTIDE SEQUENCE [LARGE SCALE GENOMIC DNA]</scope>
    <source>
        <strain>Denwood</strain>
        <strain evidence="3">Zambia</strain>
    </source>
</reference>
<dbReference type="STRING" id="31246.A0A183PPF6"/>
<evidence type="ECO:0000313" key="3">
    <source>
        <dbReference type="Proteomes" id="UP000269396"/>
    </source>
</evidence>
<gene>
    <name evidence="2" type="ORF">SMTD_LOCUS16242</name>
</gene>
<proteinExistence type="predicted"/>
<sequence>MNNTNSSNKSSSLKCSHNYTAPNSNNNSTIRTIDKHVTQTANSTDDDDVVISSTRDDDPYENNEDDNDDQDAENVDGSINCKTGWSIVIFLYVCI</sequence>
<feature type="compositionally biased region" description="Acidic residues" evidence="1">
    <location>
        <begin position="58"/>
        <end position="74"/>
    </location>
</feature>
<feature type="compositionally biased region" description="Low complexity" evidence="1">
    <location>
        <begin position="1"/>
        <end position="18"/>
    </location>
</feature>
<accession>A0A183PPF6</accession>
<evidence type="ECO:0000313" key="2">
    <source>
        <dbReference type="EMBL" id="VDP70785.1"/>
    </source>
</evidence>
<feature type="region of interest" description="Disordered" evidence="1">
    <location>
        <begin position="1"/>
        <end position="76"/>
    </location>
</feature>
<name>A0A183PPF6_9TREM</name>
<evidence type="ECO:0000256" key="1">
    <source>
        <dbReference type="SAM" id="MobiDB-lite"/>
    </source>
</evidence>